<dbReference type="InterPro" id="IPR033121">
    <property type="entry name" value="PEPTIDASE_A1"/>
</dbReference>
<feature type="transmembrane region" description="Helical" evidence="9">
    <location>
        <begin position="27"/>
        <end position="46"/>
    </location>
</feature>
<evidence type="ECO:0000313" key="11">
    <source>
        <dbReference type="EMBL" id="CAH2073767.1"/>
    </source>
</evidence>
<dbReference type="InterPro" id="IPR021109">
    <property type="entry name" value="Peptidase_aspartic_dom_sf"/>
</dbReference>
<dbReference type="FunFam" id="2.40.70.10:FF:000022">
    <property type="entry name" value="Aspartyl protease AED3"/>
    <property type="match status" value="1"/>
</dbReference>
<evidence type="ECO:0000259" key="10">
    <source>
        <dbReference type="PROSITE" id="PS51767"/>
    </source>
</evidence>
<dbReference type="PROSITE" id="PS51767">
    <property type="entry name" value="PEPTIDASE_A1"/>
    <property type="match status" value="1"/>
</dbReference>
<dbReference type="SUPFAM" id="SSF50630">
    <property type="entry name" value="Acid proteases"/>
    <property type="match status" value="1"/>
</dbReference>
<feature type="non-terminal residue" evidence="11">
    <location>
        <position position="1"/>
    </location>
</feature>
<keyword evidence="7" id="KW-0325">Glycoprotein</keyword>
<keyword evidence="9" id="KW-0472">Membrane</keyword>
<evidence type="ECO:0000256" key="7">
    <source>
        <dbReference type="ARBA" id="ARBA00023180"/>
    </source>
</evidence>
<dbReference type="Proteomes" id="UP000836841">
    <property type="component" value="Chromosome 6"/>
</dbReference>
<dbReference type="Pfam" id="PF14543">
    <property type="entry name" value="TAXi_N"/>
    <property type="match status" value="1"/>
</dbReference>
<evidence type="ECO:0000256" key="6">
    <source>
        <dbReference type="ARBA" id="ARBA00023157"/>
    </source>
</evidence>
<evidence type="ECO:0000256" key="3">
    <source>
        <dbReference type="ARBA" id="ARBA00022729"/>
    </source>
</evidence>
<dbReference type="Pfam" id="PF14541">
    <property type="entry name" value="TAXi_C"/>
    <property type="match status" value="1"/>
</dbReference>
<organism evidence="11 12">
    <name type="scientific">Thlaspi arvense</name>
    <name type="common">Field penny-cress</name>
    <dbReference type="NCBI Taxonomy" id="13288"/>
    <lineage>
        <taxon>Eukaryota</taxon>
        <taxon>Viridiplantae</taxon>
        <taxon>Streptophyta</taxon>
        <taxon>Embryophyta</taxon>
        <taxon>Tracheophyta</taxon>
        <taxon>Spermatophyta</taxon>
        <taxon>Magnoliopsida</taxon>
        <taxon>eudicotyledons</taxon>
        <taxon>Gunneridae</taxon>
        <taxon>Pentapetalae</taxon>
        <taxon>rosids</taxon>
        <taxon>malvids</taxon>
        <taxon>Brassicales</taxon>
        <taxon>Brassicaceae</taxon>
        <taxon>Thlaspideae</taxon>
        <taxon>Thlaspi</taxon>
    </lineage>
</organism>
<evidence type="ECO:0000256" key="1">
    <source>
        <dbReference type="ARBA" id="ARBA00007447"/>
    </source>
</evidence>
<feature type="domain" description="Peptidase A1" evidence="10">
    <location>
        <begin position="125"/>
        <end position="460"/>
    </location>
</feature>
<dbReference type="PANTHER" id="PTHR13683">
    <property type="entry name" value="ASPARTYL PROTEASES"/>
    <property type="match status" value="1"/>
</dbReference>
<dbReference type="GO" id="GO:0006508">
    <property type="term" value="P:proteolysis"/>
    <property type="evidence" value="ECO:0007669"/>
    <property type="project" value="UniProtKB-KW"/>
</dbReference>
<reference evidence="11 12" key="1">
    <citation type="submission" date="2022-03" db="EMBL/GenBank/DDBJ databases">
        <authorList>
            <person name="Nunn A."/>
            <person name="Chopra R."/>
            <person name="Nunn A."/>
            <person name="Contreras Garrido A."/>
        </authorList>
    </citation>
    <scope>NUCLEOTIDE SEQUENCE [LARGE SCALE GENOMIC DNA]</scope>
</reference>
<evidence type="ECO:0000256" key="2">
    <source>
        <dbReference type="ARBA" id="ARBA00022670"/>
    </source>
</evidence>
<keyword evidence="9" id="KW-1133">Transmembrane helix</keyword>
<comment type="similarity">
    <text evidence="1">Belongs to the peptidase A1 family.</text>
</comment>
<dbReference type="EMBL" id="OU466862">
    <property type="protein sequence ID" value="CAH2073767.1"/>
    <property type="molecule type" value="Genomic_DNA"/>
</dbReference>
<dbReference type="InterPro" id="IPR032861">
    <property type="entry name" value="TAXi_N"/>
</dbReference>
<dbReference type="PANTHER" id="PTHR13683:SF798">
    <property type="entry name" value="ASPARTYL PROTEASE AED3-LIKE"/>
    <property type="match status" value="1"/>
</dbReference>
<evidence type="ECO:0000256" key="5">
    <source>
        <dbReference type="ARBA" id="ARBA00022801"/>
    </source>
</evidence>
<evidence type="ECO:0000313" key="12">
    <source>
        <dbReference type="Proteomes" id="UP000836841"/>
    </source>
</evidence>
<keyword evidence="2" id="KW-0645">Protease</keyword>
<keyword evidence="5" id="KW-0378">Hydrolase</keyword>
<dbReference type="InterPro" id="IPR001461">
    <property type="entry name" value="Aspartic_peptidase_A1"/>
</dbReference>
<keyword evidence="12" id="KW-1185">Reference proteome</keyword>
<evidence type="ECO:0000256" key="9">
    <source>
        <dbReference type="SAM" id="Phobius"/>
    </source>
</evidence>
<keyword evidence="9" id="KW-0812">Transmembrane</keyword>
<dbReference type="InterPro" id="IPR032799">
    <property type="entry name" value="TAXi_C"/>
</dbReference>
<feature type="active site" evidence="8">
    <location>
        <position position="143"/>
    </location>
</feature>
<proteinExistence type="inferred from homology"/>
<protein>
    <recommendedName>
        <fullName evidence="10">Peptidase A1 domain-containing protein</fullName>
    </recommendedName>
</protein>
<keyword evidence="6" id="KW-1015">Disulfide bond</keyword>
<keyword evidence="4" id="KW-0064">Aspartyl protease</keyword>
<dbReference type="FunFam" id="2.40.70.10:FF:000040">
    <property type="entry name" value="aspartyl protease AED3"/>
    <property type="match status" value="1"/>
</dbReference>
<feature type="active site" evidence="8">
    <location>
        <position position="344"/>
    </location>
</feature>
<dbReference type="AlphaFoldDB" id="A0AAU9SZN7"/>
<evidence type="ECO:0000256" key="8">
    <source>
        <dbReference type="PIRSR" id="PIRSR601461-1"/>
    </source>
</evidence>
<keyword evidence="3" id="KW-0732">Signal</keyword>
<name>A0AAU9SZN7_THLAR</name>
<accession>A0AAU9SZN7</accession>
<gene>
    <name evidence="11" type="ORF">TAV2_LOCUS21178</name>
</gene>
<sequence>SDHYIYTLSCQQQLIHTPFHHKTYNTMTTLVLFFQLLFIIPLALGLNHPNCDLTSTQDQGSTLRIFHIDSPCSPFKSSSPLSWEARVLKTLAQDQARLQYLTSLVAGRSVVPIASGRQMLQSTTYIVKAQIGTPAQSLLLAMDTSSDVAWLPCSGCVGCPSTTAFSPAKSTTFKNVSCSAPQCKQVPNPTCGSRACSFNLTYGSSSIAANLSQDTIRLAADPIKAFTFGCVNKVAGGGTIPPPQGLLGLGRGPLSLMSQAQSLYKSTFSYCLPSFRSLAFSGSLRLGPTSQPVRVKYTPLLRNPRRSSLYYVNLVAIRVAKKVVDLPPAAIAFDPTTGAGTIFDSGTVYTRLAKPVYEAVRNEFRKRVKPRTAVVTSLGGFDTCYSGQITVPSITFMFKGVNMTMPADNLMLHSTAGSMSCLAIAAAPENVNSVVNVIASMQQQNHRVLIDVPNGRLGLARERCS</sequence>
<dbReference type="Gene3D" id="2.40.70.10">
    <property type="entry name" value="Acid Proteases"/>
    <property type="match status" value="2"/>
</dbReference>
<evidence type="ECO:0000256" key="4">
    <source>
        <dbReference type="ARBA" id="ARBA00022750"/>
    </source>
</evidence>
<dbReference type="GO" id="GO:0004190">
    <property type="term" value="F:aspartic-type endopeptidase activity"/>
    <property type="evidence" value="ECO:0007669"/>
    <property type="project" value="UniProtKB-KW"/>
</dbReference>